<dbReference type="EMBL" id="JBJJXI010000121">
    <property type="protein sequence ID" value="KAL3390188.1"/>
    <property type="molecule type" value="Genomic_DNA"/>
</dbReference>
<gene>
    <name evidence="1" type="ORF">TKK_014991</name>
</gene>
<reference evidence="1 2" key="1">
    <citation type="journal article" date="2024" name="bioRxiv">
        <title>A reference genome for Trichogramma kaykai: A tiny desert-dwelling parasitoid wasp with competing sex-ratio distorters.</title>
        <authorList>
            <person name="Culotta J."/>
            <person name="Lindsey A.R."/>
        </authorList>
    </citation>
    <scope>NUCLEOTIDE SEQUENCE [LARGE SCALE GENOMIC DNA]</scope>
    <source>
        <strain evidence="1 2">KSX58</strain>
    </source>
</reference>
<comment type="caution">
    <text evidence="1">The sequence shown here is derived from an EMBL/GenBank/DDBJ whole genome shotgun (WGS) entry which is preliminary data.</text>
</comment>
<name>A0ABD2WB32_9HYME</name>
<protein>
    <submittedName>
        <fullName evidence="1">Uncharacterized protein</fullName>
    </submittedName>
</protein>
<dbReference type="Proteomes" id="UP001627154">
    <property type="component" value="Unassembled WGS sequence"/>
</dbReference>
<accession>A0ABD2WB32</accession>
<sequence length="168" mass="19456">MEVASGALSVVESLNKRGYELEQSDALTIMKFFAKYELFEKSAELHKFLHDKDFAKELKEVMVSQSLSLYDLIQLQPREAAKRLTYLDYLQLENSCKLWRLPQDLIRACALHLCEKLSRGFFLRWAVEPLMELIHYRLPILCCDMIIEQLTNNDLCNVCLAASTDESS</sequence>
<organism evidence="1 2">
    <name type="scientific">Trichogramma kaykai</name>
    <dbReference type="NCBI Taxonomy" id="54128"/>
    <lineage>
        <taxon>Eukaryota</taxon>
        <taxon>Metazoa</taxon>
        <taxon>Ecdysozoa</taxon>
        <taxon>Arthropoda</taxon>
        <taxon>Hexapoda</taxon>
        <taxon>Insecta</taxon>
        <taxon>Pterygota</taxon>
        <taxon>Neoptera</taxon>
        <taxon>Endopterygota</taxon>
        <taxon>Hymenoptera</taxon>
        <taxon>Apocrita</taxon>
        <taxon>Proctotrupomorpha</taxon>
        <taxon>Chalcidoidea</taxon>
        <taxon>Trichogrammatidae</taxon>
        <taxon>Trichogramma</taxon>
    </lineage>
</organism>
<evidence type="ECO:0000313" key="2">
    <source>
        <dbReference type="Proteomes" id="UP001627154"/>
    </source>
</evidence>
<proteinExistence type="predicted"/>
<evidence type="ECO:0000313" key="1">
    <source>
        <dbReference type="EMBL" id="KAL3390188.1"/>
    </source>
</evidence>
<dbReference type="AlphaFoldDB" id="A0ABD2WB32"/>
<keyword evidence="2" id="KW-1185">Reference proteome</keyword>